<evidence type="ECO:0000313" key="3">
    <source>
        <dbReference type="Proteomes" id="UP001233172"/>
    </source>
</evidence>
<feature type="compositionally biased region" description="Basic and acidic residues" evidence="1">
    <location>
        <begin position="46"/>
        <end position="79"/>
    </location>
</feature>
<name>A0AAD8FH83_BIOPF</name>
<organism evidence="2 3">
    <name type="scientific">Biomphalaria pfeifferi</name>
    <name type="common">Bloodfluke planorb</name>
    <name type="synonym">Freshwater snail</name>
    <dbReference type="NCBI Taxonomy" id="112525"/>
    <lineage>
        <taxon>Eukaryota</taxon>
        <taxon>Metazoa</taxon>
        <taxon>Spiralia</taxon>
        <taxon>Lophotrochozoa</taxon>
        <taxon>Mollusca</taxon>
        <taxon>Gastropoda</taxon>
        <taxon>Heterobranchia</taxon>
        <taxon>Euthyneura</taxon>
        <taxon>Panpulmonata</taxon>
        <taxon>Hygrophila</taxon>
        <taxon>Lymnaeoidea</taxon>
        <taxon>Planorbidae</taxon>
        <taxon>Biomphalaria</taxon>
    </lineage>
</organism>
<evidence type="ECO:0000313" key="2">
    <source>
        <dbReference type="EMBL" id="KAK0063798.1"/>
    </source>
</evidence>
<feature type="compositionally biased region" description="Basic and acidic residues" evidence="1">
    <location>
        <begin position="277"/>
        <end position="286"/>
    </location>
</feature>
<evidence type="ECO:0000256" key="1">
    <source>
        <dbReference type="SAM" id="MobiDB-lite"/>
    </source>
</evidence>
<feature type="non-terminal residue" evidence="2">
    <location>
        <position position="383"/>
    </location>
</feature>
<feature type="compositionally biased region" description="Basic and acidic residues" evidence="1">
    <location>
        <begin position="178"/>
        <end position="188"/>
    </location>
</feature>
<comment type="caution">
    <text evidence="2">The sequence shown here is derived from an EMBL/GenBank/DDBJ whole genome shotgun (WGS) entry which is preliminary data.</text>
</comment>
<keyword evidence="3" id="KW-1185">Reference proteome</keyword>
<feature type="compositionally biased region" description="Basic residues" evidence="1">
    <location>
        <begin position="10"/>
        <end position="19"/>
    </location>
</feature>
<dbReference type="Proteomes" id="UP001233172">
    <property type="component" value="Unassembled WGS sequence"/>
</dbReference>
<dbReference type="AlphaFoldDB" id="A0AAD8FH83"/>
<feature type="region of interest" description="Disordered" evidence="1">
    <location>
        <begin position="322"/>
        <end position="355"/>
    </location>
</feature>
<sequence length="383" mass="43530">MSEDKGEKPRRQHRFKITSKKASLQSNPIDARARDNDSQMMQSSHLLEEGILQHKRIRSESRPKLHDYQDDANRGRSHNDGNASGETRAERFIHRRSKSSLVGFYSHHYPSRTFQRRLKQSKGKEKKPIPLNRHRRSHQALHVTNDKKARGKQTKKGGSTHSFLASPKTSRNRSRHSISKDTSKKLQEKLSPLLSEAQSYRVHAKNAKMPQKDELGIRKKVNVSPKENSREKSPPKAAPCPSKEKVCLTCPQLEEVVKAKTPTSPPRERRKSPRQSSGERRSAKKCDTVTPICNKGSILDAVLQHGFEKDLRCKFVEQRSDLSMSTAKGKKSPVSWGKEKNKGKKKESSPKAPGACIPGYRFIKRCARPPSLNRRNFFGNLAQ</sequence>
<dbReference type="EMBL" id="JASAOG010000020">
    <property type="protein sequence ID" value="KAK0063798.1"/>
    <property type="molecule type" value="Genomic_DNA"/>
</dbReference>
<gene>
    <name evidence="2" type="ORF">Bpfe_006949</name>
</gene>
<protein>
    <submittedName>
        <fullName evidence="2">Uncharacterized protein</fullName>
    </submittedName>
</protein>
<feature type="region of interest" description="Disordered" evidence="1">
    <location>
        <begin position="112"/>
        <end position="189"/>
    </location>
</feature>
<reference evidence="2" key="1">
    <citation type="journal article" date="2023" name="PLoS Negl. Trop. Dis.">
        <title>A genome sequence for Biomphalaria pfeifferi, the major vector snail for the human-infecting parasite Schistosoma mansoni.</title>
        <authorList>
            <person name="Bu L."/>
            <person name="Lu L."/>
            <person name="Laidemitt M.R."/>
            <person name="Zhang S.M."/>
            <person name="Mutuku M."/>
            <person name="Mkoji G."/>
            <person name="Steinauer M."/>
            <person name="Loker E.S."/>
        </authorList>
    </citation>
    <scope>NUCLEOTIDE SEQUENCE</scope>
    <source>
        <strain evidence="2">KasaAsao</strain>
    </source>
</reference>
<feature type="region of interest" description="Disordered" evidence="1">
    <location>
        <begin position="257"/>
        <end position="286"/>
    </location>
</feature>
<reference evidence="2" key="2">
    <citation type="submission" date="2023-04" db="EMBL/GenBank/DDBJ databases">
        <authorList>
            <person name="Bu L."/>
            <person name="Lu L."/>
            <person name="Laidemitt M.R."/>
            <person name="Zhang S.M."/>
            <person name="Mutuku M."/>
            <person name="Mkoji G."/>
            <person name="Steinauer M."/>
            <person name="Loker E.S."/>
        </authorList>
    </citation>
    <scope>NUCLEOTIDE SEQUENCE</scope>
    <source>
        <strain evidence="2">KasaAsao</strain>
        <tissue evidence="2">Whole Snail</tissue>
    </source>
</reference>
<feature type="region of interest" description="Disordered" evidence="1">
    <location>
        <begin position="201"/>
        <end position="244"/>
    </location>
</feature>
<accession>A0AAD8FH83</accession>
<proteinExistence type="predicted"/>
<feature type="region of interest" description="Disordered" evidence="1">
    <location>
        <begin position="1"/>
        <end position="92"/>
    </location>
</feature>
<feature type="compositionally biased region" description="Polar residues" evidence="1">
    <location>
        <begin position="156"/>
        <end position="169"/>
    </location>
</feature>